<evidence type="ECO:0000313" key="4">
    <source>
        <dbReference type="Proteomes" id="UP001307889"/>
    </source>
</evidence>
<reference evidence="3 4" key="1">
    <citation type="submission" date="2023-09" db="EMBL/GenBank/DDBJ databases">
        <title>Nesidiocoris tenuis whole genome shotgun sequence.</title>
        <authorList>
            <person name="Shibata T."/>
            <person name="Shimoda M."/>
            <person name="Kobayashi T."/>
            <person name="Uehara T."/>
        </authorList>
    </citation>
    <scope>NUCLEOTIDE SEQUENCE [LARGE SCALE GENOMIC DNA]</scope>
    <source>
        <strain evidence="3 4">Japan</strain>
    </source>
</reference>
<organism evidence="3 4">
    <name type="scientific">Nesidiocoris tenuis</name>
    <dbReference type="NCBI Taxonomy" id="355587"/>
    <lineage>
        <taxon>Eukaryota</taxon>
        <taxon>Metazoa</taxon>
        <taxon>Ecdysozoa</taxon>
        <taxon>Arthropoda</taxon>
        <taxon>Hexapoda</taxon>
        <taxon>Insecta</taxon>
        <taxon>Pterygota</taxon>
        <taxon>Neoptera</taxon>
        <taxon>Paraneoptera</taxon>
        <taxon>Hemiptera</taxon>
        <taxon>Heteroptera</taxon>
        <taxon>Panheteroptera</taxon>
        <taxon>Cimicomorpha</taxon>
        <taxon>Miridae</taxon>
        <taxon>Dicyphina</taxon>
        <taxon>Nesidiocoris</taxon>
    </lineage>
</organism>
<evidence type="ECO:0000313" key="3">
    <source>
        <dbReference type="EMBL" id="BET01984.1"/>
    </source>
</evidence>
<proteinExistence type="inferred from homology"/>
<dbReference type="Proteomes" id="UP001307889">
    <property type="component" value="Chromosome 13"/>
</dbReference>
<keyword evidence="4" id="KW-1185">Reference proteome</keyword>
<dbReference type="InterPro" id="IPR007867">
    <property type="entry name" value="GMC_OxRtase_C"/>
</dbReference>
<dbReference type="PANTHER" id="PTHR11552:SF208">
    <property type="entry name" value="RE36204P-RELATED"/>
    <property type="match status" value="1"/>
</dbReference>
<evidence type="ECO:0000256" key="1">
    <source>
        <dbReference type="ARBA" id="ARBA00010790"/>
    </source>
</evidence>
<dbReference type="PANTHER" id="PTHR11552">
    <property type="entry name" value="GLUCOSE-METHANOL-CHOLINE GMC OXIDOREDUCTASE"/>
    <property type="match status" value="1"/>
</dbReference>
<dbReference type="InterPro" id="IPR036188">
    <property type="entry name" value="FAD/NAD-bd_sf"/>
</dbReference>
<name>A0ABN7BC82_9HEMI</name>
<dbReference type="EMBL" id="AP028921">
    <property type="protein sequence ID" value="BET01984.1"/>
    <property type="molecule type" value="Genomic_DNA"/>
</dbReference>
<sequence length="644" mass="71621">MSEKEVLSLARRSATMNLRSKMEITVILLAFVIIPASGVIPDMAKTTAKLRRLAELPFQLTKSVTYRDKFPKTNKFDYIVVGSGPSGCVIANRLTADDSTSVLLIEAGKEDNMITDIPLLNPLISLTGWSWNYDTVPTNDTCLGMTHERCPWPSGKGPGGGTILNAMIWTRGNPLDYDRWAQMGLAGWSYEELLPYFKRSENTRIAELSGSEYHGRGGPLSIEYPPFRTRLSRDYINAGKSYGFQEVDYNDPRSHIGFGKIQLSMEDGERMTSATAFIKPILNRPNLSVTMDSRVIKILIDPKTKAAYGVRYVRKGKEYDVFARKEVIVSAGAFGSPHLLLLSGIGPARHLRDVGIRPIVDLPVGENLMEHQGMHGLTFTIDTADGILLTDLLENIVPVSATYVGKNRGVLTSPGCEVISYVRTKYANLTMPADTVPDVELLFISGGMQTDDGRLFRKSFGISDELYDYTYKPHEGRFAFSIWPMLMYPRSRGRVRLKDDNPLSKPIIDHGFFTDPQNVDMLTLIEGIKIAVMLAKTPPLRKYGADLVKTPFPNCRHIQFGSDEYWECAVRTMSTQFHHQSGTCAMGSVVDSRLRVIGVQGLRVADASVIPTIPGAHIQAAAYMIGEKAADLIREDVFYNNIIR</sequence>
<feature type="domain" description="Glucose-methanol-choline oxidoreductase N-terminal" evidence="2">
    <location>
        <begin position="332"/>
        <end position="346"/>
    </location>
</feature>
<gene>
    <name evidence="3" type="ORF">NTJ_14800</name>
</gene>
<dbReference type="Pfam" id="PF00732">
    <property type="entry name" value="GMC_oxred_N"/>
    <property type="match status" value="1"/>
</dbReference>
<protein>
    <submittedName>
        <fullName evidence="3">Glucose dehydrogenase</fullName>
    </submittedName>
</protein>
<dbReference type="PROSITE" id="PS00624">
    <property type="entry name" value="GMC_OXRED_2"/>
    <property type="match status" value="1"/>
</dbReference>
<evidence type="ECO:0000259" key="2">
    <source>
        <dbReference type="PROSITE" id="PS00624"/>
    </source>
</evidence>
<dbReference type="InterPro" id="IPR012132">
    <property type="entry name" value="GMC_OxRdtase"/>
</dbReference>
<dbReference type="InterPro" id="IPR000172">
    <property type="entry name" value="GMC_OxRdtase_N"/>
</dbReference>
<comment type="similarity">
    <text evidence="1">Belongs to the GMC oxidoreductase family.</text>
</comment>
<dbReference type="Pfam" id="PF05199">
    <property type="entry name" value="GMC_oxred_C"/>
    <property type="match status" value="1"/>
</dbReference>
<accession>A0ABN7BC82</accession>
<dbReference type="PIRSF" id="PIRSF000137">
    <property type="entry name" value="Alcohol_oxidase"/>
    <property type="match status" value="1"/>
</dbReference>
<dbReference type="SUPFAM" id="SSF51905">
    <property type="entry name" value="FAD/NAD(P)-binding domain"/>
    <property type="match status" value="1"/>
</dbReference>
<dbReference type="Gene3D" id="3.50.50.60">
    <property type="entry name" value="FAD/NAD(P)-binding domain"/>
    <property type="match status" value="1"/>
</dbReference>
<dbReference type="SUPFAM" id="SSF54373">
    <property type="entry name" value="FAD-linked reductases, C-terminal domain"/>
    <property type="match status" value="1"/>
</dbReference>
<dbReference type="Gene3D" id="3.30.560.10">
    <property type="entry name" value="Glucose Oxidase, domain 3"/>
    <property type="match status" value="1"/>
</dbReference>